<dbReference type="InterPro" id="IPR012001">
    <property type="entry name" value="Thiamin_PyroP_enz_TPP-bd_dom"/>
</dbReference>
<dbReference type="OrthoDB" id="10006023at2759"/>
<dbReference type="CDD" id="cd02002">
    <property type="entry name" value="TPP_BFDC"/>
    <property type="match status" value="1"/>
</dbReference>
<evidence type="ECO:0000313" key="6">
    <source>
        <dbReference type="Proteomes" id="UP000002009"/>
    </source>
</evidence>
<dbReference type="PANTHER" id="PTHR18968:SF86">
    <property type="entry name" value="ACETOLACTATE SYNTHASE LARGE SUBUNIT ILVX-RELATED"/>
    <property type="match status" value="1"/>
</dbReference>
<dbReference type="CDD" id="cd07035">
    <property type="entry name" value="TPP_PYR_POX_like"/>
    <property type="match status" value="1"/>
</dbReference>
<dbReference type="GeneID" id="8248414"/>
<reference evidence="5 6" key="1">
    <citation type="journal article" date="2009" name="Science">
        <title>Green evolution and dynamic adaptations revealed by genomes of the marine picoeukaryotes Micromonas.</title>
        <authorList>
            <person name="Worden A.Z."/>
            <person name="Lee J.H."/>
            <person name="Mock T."/>
            <person name="Rouze P."/>
            <person name="Simmons M.P."/>
            <person name="Aerts A.L."/>
            <person name="Allen A.E."/>
            <person name="Cuvelier M.L."/>
            <person name="Derelle E."/>
            <person name="Everett M.V."/>
            <person name="Foulon E."/>
            <person name="Grimwood J."/>
            <person name="Gundlach H."/>
            <person name="Henrissat B."/>
            <person name="Napoli C."/>
            <person name="McDonald S.M."/>
            <person name="Parker M.S."/>
            <person name="Rombauts S."/>
            <person name="Salamov A."/>
            <person name="Von Dassow P."/>
            <person name="Badger J.H."/>
            <person name="Coutinho P.M."/>
            <person name="Demir E."/>
            <person name="Dubchak I."/>
            <person name="Gentemann C."/>
            <person name="Eikrem W."/>
            <person name="Gready J.E."/>
            <person name="John U."/>
            <person name="Lanier W."/>
            <person name="Lindquist E.A."/>
            <person name="Lucas S."/>
            <person name="Mayer K.F."/>
            <person name="Moreau H."/>
            <person name="Not F."/>
            <person name="Otillar R."/>
            <person name="Panaud O."/>
            <person name="Pangilinan J."/>
            <person name="Paulsen I."/>
            <person name="Piegu B."/>
            <person name="Poliakov A."/>
            <person name="Robbens S."/>
            <person name="Schmutz J."/>
            <person name="Toulza E."/>
            <person name="Wyss T."/>
            <person name="Zelensky A."/>
            <person name="Zhou K."/>
            <person name="Armbrust E.V."/>
            <person name="Bhattacharya D."/>
            <person name="Goodenough U.W."/>
            <person name="Van de Peer Y."/>
            <person name="Grigoriev I.V."/>
        </authorList>
    </citation>
    <scope>NUCLEOTIDE SEQUENCE [LARGE SCALE GENOMIC DNA]</scope>
    <source>
        <strain evidence="6">RCC299 / NOUM17</strain>
    </source>
</reference>
<protein>
    <submittedName>
        <fullName evidence="5">Uncharacterized protein</fullName>
    </submittedName>
</protein>
<dbReference type="InterPro" id="IPR029061">
    <property type="entry name" value="THDP-binding"/>
</dbReference>
<dbReference type="AlphaFoldDB" id="C1EGA3"/>
<dbReference type="SUPFAM" id="SSF52518">
    <property type="entry name" value="Thiamin diphosphate-binding fold (THDP-binding)"/>
    <property type="match status" value="2"/>
</dbReference>
<dbReference type="KEGG" id="mis:MICPUN_63569"/>
<feature type="domain" description="Thiamine pyrophosphate enzyme TPP-binding" evidence="3">
    <location>
        <begin position="440"/>
        <end position="568"/>
    </location>
</feature>
<evidence type="ECO:0000256" key="2">
    <source>
        <dbReference type="ARBA" id="ARBA00023052"/>
    </source>
</evidence>
<dbReference type="InterPro" id="IPR011766">
    <property type="entry name" value="TPP_enzyme_TPP-bd"/>
</dbReference>
<comment type="similarity">
    <text evidence="1">Belongs to the TPP enzyme family.</text>
</comment>
<dbReference type="Pfam" id="PF02775">
    <property type="entry name" value="TPP_enzyme_C"/>
    <property type="match status" value="1"/>
</dbReference>
<dbReference type="PANTHER" id="PTHR18968">
    <property type="entry name" value="THIAMINE PYROPHOSPHATE ENZYMES"/>
    <property type="match status" value="1"/>
</dbReference>
<dbReference type="EMBL" id="CP001331">
    <property type="protein sequence ID" value="ACO66988.1"/>
    <property type="molecule type" value="Genomic_DNA"/>
</dbReference>
<dbReference type="GO" id="GO:0050660">
    <property type="term" value="F:flavin adenine dinucleotide binding"/>
    <property type="evidence" value="ECO:0007669"/>
    <property type="project" value="TreeGrafter"/>
</dbReference>
<proteinExistence type="inferred from homology"/>
<dbReference type="GO" id="GO:0030976">
    <property type="term" value="F:thiamine pyrophosphate binding"/>
    <property type="evidence" value="ECO:0007669"/>
    <property type="project" value="InterPro"/>
</dbReference>
<name>C1EGA3_MICCC</name>
<keyword evidence="6" id="KW-1185">Reference proteome</keyword>
<evidence type="ECO:0000259" key="3">
    <source>
        <dbReference type="Pfam" id="PF02775"/>
    </source>
</evidence>
<evidence type="ECO:0000313" key="5">
    <source>
        <dbReference type="EMBL" id="ACO66988.1"/>
    </source>
</evidence>
<sequence>MAPRGPSSISPRAPPKNGAEALVRALHEGGVDVCFANPGTTEMWLVGALDSLGPDAIRPVLGLHETVVSGAADGYARMARKPACTLLHLGPGLANALANLHNARRANSPVLVIVGDQSTWHHGADSLLETDIESLASTVSSWVRTSDIPGAIRADAIDALEATRRRESNAPATSKGRVATLVVPHDRGWEKPDGPDGAFVALSEVLTVEEAVRVGDPKPIDANKVRGFLAQCAAAVVACSPGKCAFYAAGDATLADDGALDALGKVAAVTGAHVLCENAFARVDRGGTLPHLTRLPYFPKDAAAALEAYEVVVTCDARRPIAMFGYDGQGPSHLLRQTDDDVWEIDCGGDVAGNVKVLLEEVVKIVGENVADAKIAAKAAQRPPPPKMPLDEKLNPVALCAVVACSQPARCIVVDESLTSGGSYWDQSAGCPEFTHVTLTGGAIGFGPPASVGAAVACPDRWVINLQADGSAMYSTQALWTQARESLKVITVVCANRAYQILKIEMAMQRVGPSGPVAKSLTDLTQPAIDWVSVAKGHGVPASTVNTVRELRAALEEAFARSGPTLIEANLAA</sequence>
<dbReference type="Gene3D" id="3.40.50.970">
    <property type="match status" value="2"/>
</dbReference>
<dbReference type="GO" id="GO:0003984">
    <property type="term" value="F:acetolactate synthase activity"/>
    <property type="evidence" value="ECO:0007669"/>
    <property type="project" value="TreeGrafter"/>
</dbReference>
<evidence type="ECO:0000259" key="4">
    <source>
        <dbReference type="Pfam" id="PF02776"/>
    </source>
</evidence>
<dbReference type="Proteomes" id="UP000002009">
    <property type="component" value="Chromosome 13"/>
</dbReference>
<dbReference type="OMA" id="DFRHEEP"/>
<dbReference type="InParanoid" id="C1EGA3"/>
<dbReference type="eggNOG" id="KOG4166">
    <property type="taxonomic scope" value="Eukaryota"/>
</dbReference>
<dbReference type="STRING" id="296587.C1EGA3"/>
<feature type="domain" description="Thiamine pyrophosphate enzyme N-terminal TPP-binding" evidence="4">
    <location>
        <begin position="17"/>
        <end position="127"/>
    </location>
</feature>
<evidence type="ECO:0000256" key="1">
    <source>
        <dbReference type="ARBA" id="ARBA00007812"/>
    </source>
</evidence>
<dbReference type="InterPro" id="IPR045229">
    <property type="entry name" value="TPP_enz"/>
</dbReference>
<dbReference type="Pfam" id="PF02776">
    <property type="entry name" value="TPP_enzyme_N"/>
    <property type="match status" value="1"/>
</dbReference>
<keyword evidence="2" id="KW-0786">Thiamine pyrophosphate</keyword>
<organism evidence="5 6">
    <name type="scientific">Micromonas commoda (strain RCC299 / NOUM17 / CCMP2709)</name>
    <name type="common">Picoplanktonic green alga</name>
    <dbReference type="NCBI Taxonomy" id="296587"/>
    <lineage>
        <taxon>Eukaryota</taxon>
        <taxon>Viridiplantae</taxon>
        <taxon>Chlorophyta</taxon>
        <taxon>Mamiellophyceae</taxon>
        <taxon>Mamiellales</taxon>
        <taxon>Mamiellaceae</taxon>
        <taxon>Micromonas</taxon>
    </lineage>
</organism>
<gene>
    <name evidence="5" type="ORF">MICPUN_63569</name>
</gene>
<dbReference type="RefSeq" id="XP_002505730.1">
    <property type="nucleotide sequence ID" value="XM_002505684.1"/>
</dbReference>
<dbReference type="NCBIfam" id="NF005760">
    <property type="entry name" value="PRK07586.1"/>
    <property type="match status" value="1"/>
</dbReference>
<accession>C1EGA3</accession>